<comment type="caution">
    <text evidence="2">The sequence shown here is derived from an EMBL/GenBank/DDBJ whole genome shotgun (WGS) entry which is preliminary data.</text>
</comment>
<feature type="domain" description="Endonuclease GajA/Old nuclease/RecF-like AAA" evidence="1">
    <location>
        <begin position="491"/>
        <end position="738"/>
    </location>
</feature>
<name>A0A315ZCE1_SEDFL</name>
<dbReference type="AlphaFoldDB" id="A0A315ZCE1"/>
<evidence type="ECO:0000313" key="2">
    <source>
        <dbReference type="EMBL" id="PWJ42763.1"/>
    </source>
</evidence>
<dbReference type="OrthoDB" id="9792800at2"/>
<dbReference type="PANTHER" id="PTHR43581:SF4">
    <property type="entry name" value="ATP_GTP PHOSPHATASE"/>
    <property type="match status" value="1"/>
</dbReference>
<dbReference type="SUPFAM" id="SSF52540">
    <property type="entry name" value="P-loop containing nucleoside triphosphate hydrolases"/>
    <property type="match status" value="1"/>
</dbReference>
<evidence type="ECO:0000259" key="1">
    <source>
        <dbReference type="Pfam" id="PF13175"/>
    </source>
</evidence>
<keyword evidence="3" id="KW-1185">Reference proteome</keyword>
<gene>
    <name evidence="2" type="ORF">BC781_102308</name>
</gene>
<accession>A0A315ZCE1</accession>
<dbReference type="EMBL" id="QGDO01000002">
    <property type="protein sequence ID" value="PWJ42763.1"/>
    <property type="molecule type" value="Genomic_DNA"/>
</dbReference>
<dbReference type="Pfam" id="PF13175">
    <property type="entry name" value="AAA_15"/>
    <property type="match status" value="2"/>
</dbReference>
<organism evidence="2 3">
    <name type="scientific">Sediminitomix flava</name>
    <dbReference type="NCBI Taxonomy" id="379075"/>
    <lineage>
        <taxon>Bacteria</taxon>
        <taxon>Pseudomonadati</taxon>
        <taxon>Bacteroidota</taxon>
        <taxon>Cytophagia</taxon>
        <taxon>Cytophagales</taxon>
        <taxon>Flammeovirgaceae</taxon>
        <taxon>Sediminitomix</taxon>
    </lineage>
</organism>
<evidence type="ECO:0000313" key="3">
    <source>
        <dbReference type="Proteomes" id="UP000245535"/>
    </source>
</evidence>
<protein>
    <submittedName>
        <fullName evidence="2">AAA ATPase-like protein</fullName>
    </submittedName>
</protein>
<dbReference type="InterPro" id="IPR041685">
    <property type="entry name" value="AAA_GajA/Old/RecF-like"/>
</dbReference>
<dbReference type="Gene3D" id="3.40.50.300">
    <property type="entry name" value="P-loop containing nucleotide triphosphate hydrolases"/>
    <property type="match status" value="2"/>
</dbReference>
<reference evidence="2 3" key="1">
    <citation type="submission" date="2018-03" db="EMBL/GenBank/DDBJ databases">
        <title>Genomic Encyclopedia of Archaeal and Bacterial Type Strains, Phase II (KMG-II): from individual species to whole genera.</title>
        <authorList>
            <person name="Goeker M."/>
        </authorList>
    </citation>
    <scope>NUCLEOTIDE SEQUENCE [LARGE SCALE GENOMIC DNA]</scope>
    <source>
        <strain evidence="2 3">DSM 28229</strain>
    </source>
</reference>
<dbReference type="RefSeq" id="WP_109616888.1">
    <property type="nucleotide sequence ID" value="NZ_QGDO01000002.1"/>
</dbReference>
<dbReference type="PANTHER" id="PTHR43581">
    <property type="entry name" value="ATP/GTP PHOSPHATASE"/>
    <property type="match status" value="1"/>
</dbReference>
<dbReference type="InterPro" id="IPR027417">
    <property type="entry name" value="P-loop_NTPase"/>
</dbReference>
<dbReference type="Proteomes" id="UP000245535">
    <property type="component" value="Unassembled WGS sequence"/>
</dbReference>
<feature type="domain" description="Endonuclease GajA/Old nuclease/RecF-like AAA" evidence="1">
    <location>
        <begin position="3"/>
        <end position="318"/>
    </location>
</feature>
<sequence length="814" mass="95428">MGKIRGLSLENFRVFKERTHFQFSPITVLTGTNSSGKSSLFKALLLLQDNGQKNGLRELDFRGHYHNLGNLKSSMHFDSDEESNLAFEVEVSPDAHRPFPNFELGGKVIVIKLSELTDVKDFPSLLKIYNWKNWMFFLEHHFRQTARKLYRFIKSLPEDFQYEHRFTLKRYLKLLPQIAYQVKITTENIEELFTDLFSITAWLKKNDVTWEMPEQTFTHPNQGYFAVLLKNYWYKKYQLSSLQKAITFGELLKCDRTDDKCPLNETERKQLHTWEEILKNHSYKEINDLKGAFNEWMKSESLEVPKLLQDIYGLEEADLRYAYQPEGIDVTENIYVRFVYDGRTAKLKDVIVWFKERYTDNLKLLYTPLSNCRLQHILGQDGNSYYLGRRHQEYLKTEGDAPIFTSFYDFEHLHQYGVRKITNRPERSAFIVDEKKLLEKVPFLKERHPCMKQLSELIHKKFLLLLGSRVNSYLTEFEENLMSVNEYVKGNMSHFLPELDENNEIKFTSIGFLLKDLPLFNSEDIDILKRKFPETSYEQLLITPQVLFSQEEWAELYQVSVEDVIFDDLDSALELALKGLQQILDGIGSCFNFGLLEAHRGNTQRIILHTDESVLSKLLFDYGKNADDHAKDFVTKWIREFGIGHEIEVNTIKGIAHDVIITDKRGHQLDLASLGYGISQLLPILLKIGLRKEPSLLIEEPETNLHPKLQSMLADLLIDGYNRFNTSFLIETHSEYLIRKLQYWVAKKQVPLDTITIYYLYNPEKIPEEAQQVERLHIKESGELDKSFGTGFYDEADNISIELFQMGQDEHDDF</sequence>
<proteinExistence type="predicted"/>
<dbReference type="InterPro" id="IPR051396">
    <property type="entry name" value="Bact_Antivir_Def_Nuclease"/>
</dbReference>